<keyword evidence="3" id="KW-0472">Membrane</keyword>
<dbReference type="CDD" id="cd22191">
    <property type="entry name" value="DPBB_RlpA_EXP_N-like"/>
    <property type="match status" value="1"/>
</dbReference>
<keyword evidence="3" id="KW-0812">Transmembrane</keyword>
<evidence type="ECO:0000259" key="4">
    <source>
        <dbReference type="Pfam" id="PF00967"/>
    </source>
</evidence>
<sequence>MERKPVPVPNSGAPAMATGTSPAQAQSRAPVPAPTPTPIAPEVLEWEQPSTTKKGGLFSKFSKFSLFGVSAPTKSTDASIEEGTVQPLSEEKQVSQSTAAPARLFGHSRKKVLTIGGVALLLLILILGLGLGLGLKKKSEKYQNLPLPGSSSIQTGDLTYYSPGPGYGACGFENTSHDSICAVSHIVWDAVSTSSNPNHNPLCGKMLRITRFNEALGRNSSVDVKVVDRCTGCEPNDIDLSLDMFTTLADESHGRVLGSWAWLD</sequence>
<dbReference type="InterPro" id="IPR001153">
    <property type="entry name" value="Barwin_dom"/>
</dbReference>
<keyword evidence="6" id="KW-1185">Reference proteome</keyword>
<reference evidence="5" key="1">
    <citation type="submission" date="2021-07" db="EMBL/GenBank/DDBJ databases">
        <authorList>
            <person name="Durling M."/>
        </authorList>
    </citation>
    <scope>NUCLEOTIDE SEQUENCE</scope>
</reference>
<evidence type="ECO:0000313" key="5">
    <source>
        <dbReference type="EMBL" id="CAG8983356.1"/>
    </source>
</evidence>
<feature type="compositionally biased region" description="Polar residues" evidence="2">
    <location>
        <begin position="18"/>
        <end position="27"/>
    </location>
</feature>
<keyword evidence="3" id="KW-1133">Transmembrane helix</keyword>
<dbReference type="InterPro" id="IPR036908">
    <property type="entry name" value="RlpA-like_sf"/>
</dbReference>
<evidence type="ECO:0000256" key="3">
    <source>
        <dbReference type="SAM" id="Phobius"/>
    </source>
</evidence>
<feature type="domain" description="Barwin" evidence="4">
    <location>
        <begin position="178"/>
        <end position="254"/>
    </location>
</feature>
<dbReference type="Proteomes" id="UP000701801">
    <property type="component" value="Unassembled WGS sequence"/>
</dbReference>
<dbReference type="GO" id="GO:0042742">
    <property type="term" value="P:defense response to bacterium"/>
    <property type="evidence" value="ECO:0007669"/>
    <property type="project" value="InterPro"/>
</dbReference>
<organism evidence="5 6">
    <name type="scientific">Hymenoscyphus albidus</name>
    <dbReference type="NCBI Taxonomy" id="595503"/>
    <lineage>
        <taxon>Eukaryota</taxon>
        <taxon>Fungi</taxon>
        <taxon>Dikarya</taxon>
        <taxon>Ascomycota</taxon>
        <taxon>Pezizomycotina</taxon>
        <taxon>Leotiomycetes</taxon>
        <taxon>Helotiales</taxon>
        <taxon>Helotiaceae</taxon>
        <taxon>Hymenoscyphus</taxon>
    </lineage>
</organism>
<name>A0A9N9QDB7_9HELO</name>
<dbReference type="Pfam" id="PF00967">
    <property type="entry name" value="Barwin"/>
    <property type="match status" value="1"/>
</dbReference>
<evidence type="ECO:0000256" key="2">
    <source>
        <dbReference type="SAM" id="MobiDB-lite"/>
    </source>
</evidence>
<feature type="transmembrane region" description="Helical" evidence="3">
    <location>
        <begin position="112"/>
        <end position="135"/>
    </location>
</feature>
<dbReference type="EMBL" id="CAJVRM010000726">
    <property type="protein sequence ID" value="CAG8983356.1"/>
    <property type="molecule type" value="Genomic_DNA"/>
</dbReference>
<gene>
    <name evidence="5" type="ORF">HYALB_00000523</name>
</gene>
<comment type="caution">
    <text evidence="5">The sequence shown here is derived from an EMBL/GenBank/DDBJ whole genome shotgun (WGS) entry which is preliminary data.</text>
</comment>
<dbReference type="InterPro" id="IPR051477">
    <property type="entry name" value="Expansin_CellWall"/>
</dbReference>
<evidence type="ECO:0000256" key="1">
    <source>
        <dbReference type="ARBA" id="ARBA00022729"/>
    </source>
</evidence>
<keyword evidence="1" id="KW-0732">Signal</keyword>
<dbReference type="OrthoDB" id="623670at2759"/>
<feature type="region of interest" description="Disordered" evidence="2">
    <location>
        <begin position="75"/>
        <end position="96"/>
    </location>
</feature>
<dbReference type="SUPFAM" id="SSF50685">
    <property type="entry name" value="Barwin-like endoglucanases"/>
    <property type="match status" value="1"/>
</dbReference>
<protein>
    <recommendedName>
        <fullName evidence="4">Barwin domain-containing protein</fullName>
    </recommendedName>
</protein>
<accession>A0A9N9QDB7</accession>
<dbReference type="AlphaFoldDB" id="A0A9N9QDB7"/>
<dbReference type="GO" id="GO:0050832">
    <property type="term" value="P:defense response to fungus"/>
    <property type="evidence" value="ECO:0007669"/>
    <property type="project" value="InterPro"/>
</dbReference>
<dbReference type="PANTHER" id="PTHR31836">
    <property type="match status" value="1"/>
</dbReference>
<dbReference type="PANTHER" id="PTHR31836:SF28">
    <property type="entry name" value="SRCR DOMAIN-CONTAINING PROTEIN-RELATED"/>
    <property type="match status" value="1"/>
</dbReference>
<proteinExistence type="predicted"/>
<dbReference type="Gene3D" id="2.40.40.10">
    <property type="entry name" value="RlpA-like domain"/>
    <property type="match status" value="1"/>
</dbReference>
<evidence type="ECO:0000313" key="6">
    <source>
        <dbReference type="Proteomes" id="UP000701801"/>
    </source>
</evidence>
<feature type="region of interest" description="Disordered" evidence="2">
    <location>
        <begin position="1"/>
        <end position="41"/>
    </location>
</feature>